<proteinExistence type="predicted"/>
<sequence>MAAPALLSAPPPLPPMEEDGLTSHVAPSPTTPPPPSKRGFLRGRPPIRVTSEFDSERQLFSHRISCRVLNGLAKLRFRVHHGAAGGAPTPEVALMGRNFSAVVDTASRGAVLRGTADLAGSLHLSAAHNTKGISNADPDTASVRRQETSKPSGIHPPQFFLKSAYIRTLKVAAYLVSV</sequence>
<dbReference type="GO" id="GO:0006812">
    <property type="term" value="P:monoatomic cation transport"/>
    <property type="evidence" value="ECO:0007669"/>
    <property type="project" value="InterPro"/>
</dbReference>
<gene>
    <name evidence="2" type="ORF">TRIUR3_22740</name>
</gene>
<dbReference type="EMBL" id="KD241873">
    <property type="protein sequence ID" value="EMS49559.1"/>
    <property type="molecule type" value="Genomic_DNA"/>
</dbReference>
<accession>M7ZND1</accession>
<evidence type="ECO:0000256" key="1">
    <source>
        <dbReference type="SAM" id="MobiDB-lite"/>
    </source>
</evidence>
<dbReference type="GO" id="GO:0005216">
    <property type="term" value="F:monoatomic ion channel activity"/>
    <property type="evidence" value="ECO:0007669"/>
    <property type="project" value="InterPro"/>
</dbReference>
<protein>
    <submittedName>
        <fullName evidence="2">Uncharacterized protein</fullName>
    </submittedName>
</protein>
<dbReference type="InterPro" id="IPR038951">
    <property type="entry name" value="OEP37-like"/>
</dbReference>
<feature type="region of interest" description="Disordered" evidence="1">
    <location>
        <begin position="1"/>
        <end position="44"/>
    </location>
</feature>
<dbReference type="eggNOG" id="ENOG502QQCE">
    <property type="taxonomic scope" value="Eukaryota"/>
</dbReference>
<evidence type="ECO:0000313" key="2">
    <source>
        <dbReference type="EMBL" id="EMS49559.1"/>
    </source>
</evidence>
<reference evidence="2" key="1">
    <citation type="journal article" date="2013" name="Nature">
        <title>Draft genome of the wheat A-genome progenitor Triticum urartu.</title>
        <authorList>
            <person name="Ling H.Q."/>
            <person name="Zhao S."/>
            <person name="Liu D."/>
            <person name="Wang J."/>
            <person name="Sun H."/>
            <person name="Zhang C."/>
            <person name="Fan H."/>
            <person name="Li D."/>
            <person name="Dong L."/>
            <person name="Tao Y."/>
            <person name="Gao C."/>
            <person name="Wu H."/>
            <person name="Li Y."/>
            <person name="Cui Y."/>
            <person name="Guo X."/>
            <person name="Zheng S."/>
            <person name="Wang B."/>
            <person name="Yu K."/>
            <person name="Liang Q."/>
            <person name="Yang W."/>
            <person name="Lou X."/>
            <person name="Chen J."/>
            <person name="Feng M."/>
            <person name="Jian J."/>
            <person name="Zhang X."/>
            <person name="Luo G."/>
            <person name="Jiang Y."/>
            <person name="Liu J."/>
            <person name="Wang Z."/>
            <person name="Sha Y."/>
            <person name="Zhang B."/>
            <person name="Wu H."/>
            <person name="Tang D."/>
            <person name="Shen Q."/>
            <person name="Xue P."/>
            <person name="Zou S."/>
            <person name="Wang X."/>
            <person name="Liu X."/>
            <person name="Wang F."/>
            <person name="Yang Y."/>
            <person name="An X."/>
            <person name="Dong Z."/>
            <person name="Zhang K."/>
            <person name="Zhang X."/>
            <person name="Luo M.C."/>
            <person name="Dvorak J."/>
            <person name="Tong Y."/>
            <person name="Wang J."/>
            <person name="Yang H."/>
            <person name="Li Z."/>
            <person name="Wang D."/>
            <person name="Zhang A."/>
            <person name="Wang J."/>
        </authorList>
    </citation>
    <scope>NUCLEOTIDE SEQUENCE</scope>
</reference>
<organism evidence="2">
    <name type="scientific">Triticum urartu</name>
    <name type="common">Red wild einkorn</name>
    <name type="synonym">Crithodium urartu</name>
    <dbReference type="NCBI Taxonomy" id="4572"/>
    <lineage>
        <taxon>Eukaryota</taxon>
        <taxon>Viridiplantae</taxon>
        <taxon>Streptophyta</taxon>
        <taxon>Embryophyta</taxon>
        <taxon>Tracheophyta</taxon>
        <taxon>Spermatophyta</taxon>
        <taxon>Magnoliopsida</taxon>
        <taxon>Liliopsida</taxon>
        <taxon>Poales</taxon>
        <taxon>Poaceae</taxon>
        <taxon>BOP clade</taxon>
        <taxon>Pooideae</taxon>
        <taxon>Triticodae</taxon>
        <taxon>Triticeae</taxon>
        <taxon>Triticinae</taxon>
        <taxon>Triticum</taxon>
    </lineage>
</organism>
<dbReference type="GO" id="GO:0009707">
    <property type="term" value="C:chloroplast outer membrane"/>
    <property type="evidence" value="ECO:0007669"/>
    <property type="project" value="TreeGrafter"/>
</dbReference>
<name>M7ZND1_TRIUA</name>
<dbReference type="STRING" id="4572.M7ZND1"/>
<dbReference type="OMA" id="KPSGIHP"/>
<dbReference type="PANTHER" id="PTHR35484">
    <property type="entry name" value="OUTER ENVELOPE PORE PROTEIN 37, CHLOROPLASTIC"/>
    <property type="match status" value="1"/>
</dbReference>
<dbReference type="AlphaFoldDB" id="M7ZND1"/>
<feature type="region of interest" description="Disordered" evidence="1">
    <location>
        <begin position="129"/>
        <end position="152"/>
    </location>
</feature>
<dbReference type="PANTHER" id="PTHR35484:SF1">
    <property type="entry name" value="OUTER ENVELOPE PORE PROTEIN 37 CHLOROPLASTIC"/>
    <property type="match status" value="1"/>
</dbReference>